<dbReference type="EC" id="2.3.2.23" evidence="1"/>
<evidence type="ECO:0000256" key="5">
    <source>
        <dbReference type="ARBA" id="ARBA00022840"/>
    </source>
</evidence>
<keyword evidence="3" id="KW-0547">Nucleotide-binding</keyword>
<keyword evidence="2" id="KW-0808">Transferase</keyword>
<dbReference type="AlphaFoldDB" id="A0A2K2A383"/>
<dbReference type="STRING" id="3694.A0A2K2A383"/>
<feature type="region of interest" description="Disordered" evidence="7">
    <location>
        <begin position="1"/>
        <end position="22"/>
    </location>
</feature>
<evidence type="ECO:0000256" key="4">
    <source>
        <dbReference type="ARBA" id="ARBA00022786"/>
    </source>
</evidence>
<dbReference type="Pfam" id="PF00179">
    <property type="entry name" value="UQ_con"/>
    <property type="match status" value="1"/>
</dbReference>
<proteinExistence type="predicted"/>
<gene>
    <name evidence="9" type="ORF">POPTR_006G159800</name>
</gene>
<dbReference type="Gene3D" id="3.10.110.10">
    <property type="entry name" value="Ubiquitin Conjugating Enzyme"/>
    <property type="match status" value="1"/>
</dbReference>
<keyword evidence="5" id="KW-0067">ATP-binding</keyword>
<evidence type="ECO:0000256" key="6">
    <source>
        <dbReference type="PROSITE-ProRule" id="PRU10133"/>
    </source>
</evidence>
<dbReference type="InterPro" id="IPR000608">
    <property type="entry name" value="UBC"/>
</dbReference>
<dbReference type="GO" id="GO:0006974">
    <property type="term" value="P:DNA damage response"/>
    <property type="evidence" value="ECO:0000318"/>
    <property type="project" value="GO_Central"/>
</dbReference>
<dbReference type="GO" id="GO:0005524">
    <property type="term" value="F:ATP binding"/>
    <property type="evidence" value="ECO:0007669"/>
    <property type="project" value="UniProtKB-KW"/>
</dbReference>
<dbReference type="CDD" id="cd23805">
    <property type="entry name" value="UBCc_UBE2T"/>
    <property type="match status" value="1"/>
</dbReference>
<evidence type="ECO:0000256" key="3">
    <source>
        <dbReference type="ARBA" id="ARBA00022741"/>
    </source>
</evidence>
<dbReference type="PANTHER" id="PTHR24068">
    <property type="entry name" value="UBIQUITIN-CONJUGATING ENZYME E2"/>
    <property type="match status" value="1"/>
</dbReference>
<evidence type="ECO:0000259" key="8">
    <source>
        <dbReference type="PROSITE" id="PS50127"/>
    </source>
</evidence>
<evidence type="ECO:0000313" key="9">
    <source>
        <dbReference type="EMBL" id="PNT31973.1"/>
    </source>
</evidence>
<accession>A0A2K2A383</accession>
<dbReference type="InterPro" id="IPR016135">
    <property type="entry name" value="UBQ-conjugating_enzyme/RWD"/>
</dbReference>
<evidence type="ECO:0000256" key="2">
    <source>
        <dbReference type="ARBA" id="ARBA00022679"/>
    </source>
</evidence>
<feature type="domain" description="UBC core" evidence="8">
    <location>
        <begin position="31"/>
        <end position="186"/>
    </location>
</feature>
<dbReference type="FunFam" id="3.10.110.10:FF:000041">
    <property type="entry name" value="Ubiquitin-conjugating enzyme E2 T"/>
    <property type="match status" value="1"/>
</dbReference>
<reference evidence="9 10" key="1">
    <citation type="journal article" date="2006" name="Science">
        <title>The genome of black cottonwood, Populus trichocarpa (Torr. &amp; Gray).</title>
        <authorList>
            <person name="Tuskan G.A."/>
            <person name="Difazio S."/>
            <person name="Jansson S."/>
            <person name="Bohlmann J."/>
            <person name="Grigoriev I."/>
            <person name="Hellsten U."/>
            <person name="Putnam N."/>
            <person name="Ralph S."/>
            <person name="Rombauts S."/>
            <person name="Salamov A."/>
            <person name="Schein J."/>
            <person name="Sterck L."/>
            <person name="Aerts A."/>
            <person name="Bhalerao R.R."/>
            <person name="Bhalerao R.P."/>
            <person name="Blaudez D."/>
            <person name="Boerjan W."/>
            <person name="Brun A."/>
            <person name="Brunner A."/>
            <person name="Busov V."/>
            <person name="Campbell M."/>
            <person name="Carlson J."/>
            <person name="Chalot M."/>
            <person name="Chapman J."/>
            <person name="Chen G.L."/>
            <person name="Cooper D."/>
            <person name="Coutinho P.M."/>
            <person name="Couturier J."/>
            <person name="Covert S."/>
            <person name="Cronk Q."/>
            <person name="Cunningham R."/>
            <person name="Davis J."/>
            <person name="Degroeve S."/>
            <person name="Dejardin A."/>
            <person name="Depamphilis C."/>
            <person name="Detter J."/>
            <person name="Dirks B."/>
            <person name="Dubchak I."/>
            <person name="Duplessis S."/>
            <person name="Ehlting J."/>
            <person name="Ellis B."/>
            <person name="Gendler K."/>
            <person name="Goodstein D."/>
            <person name="Gribskov M."/>
            <person name="Grimwood J."/>
            <person name="Groover A."/>
            <person name="Gunter L."/>
            <person name="Hamberger B."/>
            <person name="Heinze B."/>
            <person name="Helariutta Y."/>
            <person name="Henrissat B."/>
            <person name="Holligan D."/>
            <person name="Holt R."/>
            <person name="Huang W."/>
            <person name="Islam-Faridi N."/>
            <person name="Jones S."/>
            <person name="Jones-Rhoades M."/>
            <person name="Jorgensen R."/>
            <person name="Joshi C."/>
            <person name="Kangasjarvi J."/>
            <person name="Karlsson J."/>
            <person name="Kelleher C."/>
            <person name="Kirkpatrick R."/>
            <person name="Kirst M."/>
            <person name="Kohler A."/>
            <person name="Kalluri U."/>
            <person name="Larimer F."/>
            <person name="Leebens-Mack J."/>
            <person name="Leple J.C."/>
            <person name="Locascio P."/>
            <person name="Lou Y."/>
            <person name="Lucas S."/>
            <person name="Martin F."/>
            <person name="Montanini B."/>
            <person name="Napoli C."/>
            <person name="Nelson D.R."/>
            <person name="Nelson C."/>
            <person name="Nieminen K."/>
            <person name="Nilsson O."/>
            <person name="Pereda V."/>
            <person name="Peter G."/>
            <person name="Philippe R."/>
            <person name="Pilate G."/>
            <person name="Poliakov A."/>
            <person name="Razumovskaya J."/>
            <person name="Richardson P."/>
            <person name="Rinaldi C."/>
            <person name="Ritland K."/>
            <person name="Rouze P."/>
            <person name="Ryaboy D."/>
            <person name="Schmutz J."/>
            <person name="Schrader J."/>
            <person name="Segerman B."/>
            <person name="Shin H."/>
            <person name="Siddiqui A."/>
            <person name="Sterky F."/>
            <person name="Terry A."/>
            <person name="Tsai C.J."/>
            <person name="Uberbacher E."/>
            <person name="Unneberg P."/>
            <person name="Vahala J."/>
            <person name="Wall K."/>
            <person name="Wessler S."/>
            <person name="Yang G."/>
            <person name="Yin T."/>
            <person name="Douglas C."/>
            <person name="Marra M."/>
            <person name="Sandberg G."/>
            <person name="Van de Peer Y."/>
            <person name="Rokhsar D."/>
        </authorList>
    </citation>
    <scope>NUCLEOTIDE SEQUENCE [LARGE SCALE GENOMIC DNA]</scope>
    <source>
        <strain evidence="10">cv. Nisqually</strain>
    </source>
</reference>
<dbReference type="PROSITE" id="PS00183">
    <property type="entry name" value="UBC_1"/>
    <property type="match status" value="1"/>
</dbReference>
<dbReference type="InterPro" id="IPR023313">
    <property type="entry name" value="UBQ-conjugating_AS"/>
</dbReference>
<dbReference type="GO" id="GO:0005634">
    <property type="term" value="C:nucleus"/>
    <property type="evidence" value="ECO:0000318"/>
    <property type="project" value="GO_Central"/>
</dbReference>
<dbReference type="GO" id="GO:0000209">
    <property type="term" value="P:protein polyubiquitination"/>
    <property type="evidence" value="ECO:0000318"/>
    <property type="project" value="GO_Central"/>
</dbReference>
<sequence>MNKNPRKPNQNKTGKKERGELANREMAQAARLNLRMQKELKLLLTDPPPGASFPFLSTASDFSSLSTIDAQIEGPEGSVYAKGIFSIKIQIPDRYPFQPPSVTFATPIYHPNIDNGGRICLDILNLPPKGAWQPSLNISTVLTSIGLLLCEPNPDDGLMCEASREYKYNRLVFDQRAQAMTEKYAKPGANIGSCSTQYIQSDTNSSPMVDIKGPDKESTNQNKDFVSNHKKPSGIGGKLSLEFAISTCNKGSDGDVNNKRNHDLLFDFRNHTETKGEGGESIVMPEEYNVKYEKSSGIGRKLSLESSVRFPEHNTQNINPKQYQSFCNPQTAPMTSLDLLVLHAGNCNEQRLHKQHDKISTFDSKSTSSDNLCQVSHKMLSGALDAYQTNDGINEEILVTPELLPSQSHSNSTPETLLVASSFKHNELPCRDSFIGIDNTTIDARCNKPPPVSKKLSLGFKTSSQGQEKDDEENIVPIHELPFSNPQTAKKTGISQKLSLGPLTQLQGSNEDNSRLLLHSQNLLPDTLQKQQSIQHQIRKIDKGIESSGGDSPVAESVIVLDSEDSEEEINGSARFELSLVRKCMKKRKSMDQQSCA</sequence>
<dbReference type="GO" id="GO:0061631">
    <property type="term" value="F:ubiquitin conjugating enzyme activity"/>
    <property type="evidence" value="ECO:0000318"/>
    <property type="project" value="GO_Central"/>
</dbReference>
<keyword evidence="10" id="KW-1185">Reference proteome</keyword>
<evidence type="ECO:0000256" key="1">
    <source>
        <dbReference type="ARBA" id="ARBA00012486"/>
    </source>
</evidence>
<feature type="active site" description="Glycyl thioester intermediate" evidence="6">
    <location>
        <position position="120"/>
    </location>
</feature>
<evidence type="ECO:0000256" key="7">
    <source>
        <dbReference type="SAM" id="MobiDB-lite"/>
    </source>
</evidence>
<dbReference type="InParanoid" id="A0A2K2A383"/>
<keyword evidence="4" id="KW-0833">Ubl conjugation pathway</keyword>
<protein>
    <recommendedName>
        <fullName evidence="1">E2 ubiquitin-conjugating enzyme</fullName>
        <ecNumber evidence="1">2.3.2.23</ecNumber>
    </recommendedName>
</protein>
<dbReference type="SUPFAM" id="SSF54495">
    <property type="entry name" value="UBC-like"/>
    <property type="match status" value="1"/>
</dbReference>
<name>A0A2K2A383_POPTR</name>
<dbReference type="SMART" id="SM00212">
    <property type="entry name" value="UBCc"/>
    <property type="match status" value="1"/>
</dbReference>
<dbReference type="PROSITE" id="PS50127">
    <property type="entry name" value="UBC_2"/>
    <property type="match status" value="1"/>
</dbReference>
<dbReference type="Proteomes" id="UP000006729">
    <property type="component" value="Chromosome 6"/>
</dbReference>
<evidence type="ECO:0000313" key="10">
    <source>
        <dbReference type="Proteomes" id="UP000006729"/>
    </source>
</evidence>
<dbReference type="EMBL" id="CM009295">
    <property type="protein sequence ID" value="PNT31973.1"/>
    <property type="molecule type" value="Genomic_DNA"/>
</dbReference>
<organism evidence="9 10">
    <name type="scientific">Populus trichocarpa</name>
    <name type="common">Western balsam poplar</name>
    <name type="synonym">Populus balsamifera subsp. trichocarpa</name>
    <dbReference type="NCBI Taxonomy" id="3694"/>
    <lineage>
        <taxon>Eukaryota</taxon>
        <taxon>Viridiplantae</taxon>
        <taxon>Streptophyta</taxon>
        <taxon>Embryophyta</taxon>
        <taxon>Tracheophyta</taxon>
        <taxon>Spermatophyta</taxon>
        <taxon>Magnoliopsida</taxon>
        <taxon>eudicotyledons</taxon>
        <taxon>Gunneridae</taxon>
        <taxon>Pentapetalae</taxon>
        <taxon>rosids</taxon>
        <taxon>fabids</taxon>
        <taxon>Malpighiales</taxon>
        <taxon>Salicaceae</taxon>
        <taxon>Saliceae</taxon>
        <taxon>Populus</taxon>
    </lineage>
</organism>